<comment type="caution">
    <text evidence="2">The sequence shown here is derived from an EMBL/GenBank/DDBJ whole genome shotgun (WGS) entry which is preliminary data.</text>
</comment>
<feature type="transmembrane region" description="Helical" evidence="1">
    <location>
        <begin position="289"/>
        <end position="311"/>
    </location>
</feature>
<gene>
    <name evidence="2" type="ORF">PHPALM_28204</name>
</gene>
<evidence type="ECO:0008006" key="4">
    <source>
        <dbReference type="Google" id="ProtNLM"/>
    </source>
</evidence>
<feature type="transmembrane region" description="Helical" evidence="1">
    <location>
        <begin position="652"/>
        <end position="672"/>
    </location>
</feature>
<feature type="transmembrane region" description="Helical" evidence="1">
    <location>
        <begin position="684"/>
        <end position="709"/>
    </location>
</feature>
<evidence type="ECO:0000313" key="3">
    <source>
        <dbReference type="Proteomes" id="UP000237271"/>
    </source>
</evidence>
<feature type="transmembrane region" description="Helical" evidence="1">
    <location>
        <begin position="715"/>
        <end position="733"/>
    </location>
</feature>
<dbReference type="EMBL" id="NCKW01015528">
    <property type="protein sequence ID" value="POM62618.1"/>
    <property type="molecule type" value="Genomic_DNA"/>
</dbReference>
<feature type="transmembrane region" description="Helical" evidence="1">
    <location>
        <begin position="164"/>
        <end position="183"/>
    </location>
</feature>
<dbReference type="Proteomes" id="UP000237271">
    <property type="component" value="Unassembled WGS sequence"/>
</dbReference>
<organism evidence="2 3">
    <name type="scientific">Phytophthora palmivora</name>
    <dbReference type="NCBI Taxonomy" id="4796"/>
    <lineage>
        <taxon>Eukaryota</taxon>
        <taxon>Sar</taxon>
        <taxon>Stramenopiles</taxon>
        <taxon>Oomycota</taxon>
        <taxon>Peronosporomycetes</taxon>
        <taxon>Peronosporales</taxon>
        <taxon>Peronosporaceae</taxon>
        <taxon>Phytophthora</taxon>
    </lineage>
</organism>
<feature type="transmembrane region" description="Helical" evidence="1">
    <location>
        <begin position="204"/>
        <end position="224"/>
    </location>
</feature>
<sequence>MTILLRAQIHPADNTAPLPVQIPVARDVRYYIRKLTQVWFSLQLSHHGGEYSIERLIALDEYTQRTSLFRVLVVCLGTPLPIIFITIIQEMIPLQDPSEGWRYNYGFWIRYALLGAFLTHAMGVHAIYMIGEVTLSGAQLILCGVSVGVCLVPVSMIISEFWTFPIPFVQITLDMLFVSMVIASYRGMIGSTAFNRLLSRRIPLLRYLSFIIFQVVMTIVYPSYQVLFDLAADSQYELIVFLLLPVIKTVMKKILSLAVSHMEDLIPETVIFTVDFFNALYLATCMQRATSVVTVAVIMIFDFSQTAFALFRLHRCTQRIMTQLQQANHSDNLLEAIRSLCFNHRRQKGQVRRGIRVYSCMPHQLTVSGTILLSSLNDPMHSTEDLQSFLQLCKVKALAPKSPLSQSKTNVRAGMAVNLIKNSLFTARRIIPESTAGRSSESQHVLHDTLEVLFTSECLLLAEYLEAVIPLLYGNYMMMMVHLPNAKYHTELKGITKDNVYSTVQTVFVYAILEFSSFAALIMLLQRNCGMRGLHQLAFVLETHMPLVQTKLFTWVLVTLSYRVLHFARTSVNIWLRKVSRAWGGLQMSRSGRKFSIERLLALEEYCKRTSSRRVLLVCLLTPLPIVTIVFLQESLPLQDPKEGWNKNYGLWVRSSILVGMLTCSMTVHASRFVDGVVITTRQLLLLILSQAFLVPVVELAVAACWVFPIPFMNFALNPAFMIMFAVCFRLICGENTWRQLISHQAELIQLVTYTSTQLVLAILYPLHQVLFNYSTGTGYELPVILLLPIVKIVMKHFLARTVDQMQDIVPEAVIFSVNLFNALYIATCMQNASSSYTVAMTMVINVVLTTIELRDIVKRTTKLAAPLSRIVGKNKNLIDGICALCYDHHQISQQERKFTRVHSTILYHLSNESRSILAHLDSASRIIGAMQSTSPTVRELEQPPTESCFTTTISSIHPKPFIKPRVVEFTNSSVQDSTVLNETLEVFFTMECVVLTEYLESIIPVMYGFYSLVMVHLPSIKYHKELEGVTIDNIDVTLQRVFAYAILEFLSLLILAVLIKRTCGFQILNHLAFVLDSQVALVQCHLAIWMLLILSFRVIHFVATS</sequence>
<proteinExistence type="predicted"/>
<name>A0A2P4XAR3_9STRA</name>
<keyword evidence="1" id="KW-1133">Transmembrane helix</keyword>
<feature type="transmembrane region" description="Helical" evidence="1">
    <location>
        <begin position="809"/>
        <end position="828"/>
    </location>
</feature>
<keyword evidence="1" id="KW-0472">Membrane</keyword>
<reference evidence="2 3" key="1">
    <citation type="journal article" date="2017" name="Genome Biol. Evol.">
        <title>Phytophthora megakarya and P. palmivora, closely related causal agents of cacao black pod rot, underwent increases in genome sizes and gene numbers by different mechanisms.</title>
        <authorList>
            <person name="Ali S.S."/>
            <person name="Shao J."/>
            <person name="Lary D.J."/>
            <person name="Kronmiller B."/>
            <person name="Shen D."/>
            <person name="Strem M.D."/>
            <person name="Amoako-Attah I."/>
            <person name="Akrofi A.Y."/>
            <person name="Begoude B.A."/>
            <person name="Ten Hoopen G.M."/>
            <person name="Coulibaly K."/>
            <person name="Kebe B.I."/>
            <person name="Melnick R.L."/>
            <person name="Guiltinan M.J."/>
            <person name="Tyler B.M."/>
            <person name="Meinhardt L.W."/>
            <person name="Bailey B.A."/>
        </authorList>
    </citation>
    <scope>NUCLEOTIDE SEQUENCE [LARGE SCALE GENOMIC DNA]</scope>
    <source>
        <strain evidence="3">sbr112.9</strain>
    </source>
</reference>
<feature type="transmembrane region" description="Helical" evidence="1">
    <location>
        <begin position="507"/>
        <end position="525"/>
    </location>
</feature>
<evidence type="ECO:0000256" key="1">
    <source>
        <dbReference type="SAM" id="Phobius"/>
    </source>
</evidence>
<accession>A0A2P4XAR3</accession>
<feature type="transmembrane region" description="Helical" evidence="1">
    <location>
        <begin position="1042"/>
        <end position="1060"/>
    </location>
</feature>
<protein>
    <recommendedName>
        <fullName evidence="4">Transmembrane protein</fullName>
    </recommendedName>
</protein>
<feature type="transmembrane region" description="Helical" evidence="1">
    <location>
        <begin position="745"/>
        <end position="765"/>
    </location>
</feature>
<dbReference type="AlphaFoldDB" id="A0A2P4XAR3"/>
<dbReference type="OrthoDB" id="126309at2759"/>
<feature type="transmembrane region" description="Helical" evidence="1">
    <location>
        <begin position="108"/>
        <end position="128"/>
    </location>
</feature>
<feature type="transmembrane region" description="Helical" evidence="1">
    <location>
        <begin position="615"/>
        <end position="632"/>
    </location>
</feature>
<feature type="transmembrane region" description="Helical" evidence="1">
    <location>
        <begin position="140"/>
        <end position="158"/>
    </location>
</feature>
<keyword evidence="1" id="KW-0812">Transmembrane</keyword>
<keyword evidence="3" id="KW-1185">Reference proteome</keyword>
<feature type="transmembrane region" description="Helical" evidence="1">
    <location>
        <begin position="1080"/>
        <end position="1100"/>
    </location>
</feature>
<evidence type="ECO:0000313" key="2">
    <source>
        <dbReference type="EMBL" id="POM62618.1"/>
    </source>
</evidence>
<feature type="transmembrane region" description="Helical" evidence="1">
    <location>
        <begin position="68"/>
        <end position="88"/>
    </location>
</feature>